<evidence type="ECO:0000256" key="3">
    <source>
        <dbReference type="SAM" id="SignalP"/>
    </source>
</evidence>
<dbReference type="InterPro" id="IPR039424">
    <property type="entry name" value="SBP_5"/>
</dbReference>
<gene>
    <name evidence="5" type="ORF">RM543_05250</name>
</gene>
<dbReference type="CDD" id="cd08515">
    <property type="entry name" value="PBP2_NikA_DppA_OppA_like_10"/>
    <property type="match status" value="1"/>
</dbReference>
<evidence type="ECO:0000259" key="4">
    <source>
        <dbReference type="Pfam" id="PF00496"/>
    </source>
</evidence>
<dbReference type="EMBL" id="JAVRHL010000001">
    <property type="protein sequence ID" value="MDT0682081.1"/>
    <property type="molecule type" value="Genomic_DNA"/>
</dbReference>
<evidence type="ECO:0000256" key="2">
    <source>
        <dbReference type="ARBA" id="ARBA00005695"/>
    </source>
</evidence>
<dbReference type="PIRSF" id="PIRSF002741">
    <property type="entry name" value="MppA"/>
    <property type="match status" value="1"/>
</dbReference>
<dbReference type="InterPro" id="IPR000914">
    <property type="entry name" value="SBP_5_dom"/>
</dbReference>
<comment type="similarity">
    <text evidence="2">Belongs to the bacterial solute-binding protein 5 family.</text>
</comment>
<dbReference type="RefSeq" id="WP_311689826.1">
    <property type="nucleotide sequence ID" value="NZ_JAVRHL010000001.1"/>
</dbReference>
<evidence type="ECO:0000256" key="1">
    <source>
        <dbReference type="ARBA" id="ARBA00004418"/>
    </source>
</evidence>
<dbReference type="SUPFAM" id="SSF53850">
    <property type="entry name" value="Periplasmic binding protein-like II"/>
    <property type="match status" value="1"/>
</dbReference>
<dbReference type="Gene3D" id="3.10.105.10">
    <property type="entry name" value="Dipeptide-binding Protein, Domain 3"/>
    <property type="match status" value="1"/>
</dbReference>
<accession>A0ABU3DED8</accession>
<dbReference type="Gene3D" id="3.40.190.10">
    <property type="entry name" value="Periplasmic binding protein-like II"/>
    <property type="match status" value="1"/>
</dbReference>
<feature type="chain" id="PRO_5046707579" evidence="3">
    <location>
        <begin position="23"/>
        <end position="505"/>
    </location>
</feature>
<keyword evidence="3" id="KW-0732">Signal</keyword>
<keyword evidence="6" id="KW-1185">Reference proteome</keyword>
<dbReference type="PANTHER" id="PTHR30290">
    <property type="entry name" value="PERIPLASMIC BINDING COMPONENT OF ABC TRANSPORTER"/>
    <property type="match status" value="1"/>
</dbReference>
<dbReference type="Proteomes" id="UP001265259">
    <property type="component" value="Unassembled WGS sequence"/>
</dbReference>
<dbReference type="InterPro" id="IPR030678">
    <property type="entry name" value="Peptide/Ni-bd"/>
</dbReference>
<evidence type="ECO:0000313" key="6">
    <source>
        <dbReference type="Proteomes" id="UP001265259"/>
    </source>
</evidence>
<name>A0ABU3DED8_9RHOB</name>
<comment type="subcellular location">
    <subcellularLocation>
        <location evidence="1">Periplasm</location>
    </subcellularLocation>
</comment>
<evidence type="ECO:0000313" key="5">
    <source>
        <dbReference type="EMBL" id="MDT0682081.1"/>
    </source>
</evidence>
<organism evidence="5 6">
    <name type="scientific">Tropicimonas omnivorans</name>
    <dbReference type="NCBI Taxonomy" id="3075590"/>
    <lineage>
        <taxon>Bacteria</taxon>
        <taxon>Pseudomonadati</taxon>
        <taxon>Pseudomonadota</taxon>
        <taxon>Alphaproteobacteria</taxon>
        <taxon>Rhodobacterales</taxon>
        <taxon>Roseobacteraceae</taxon>
        <taxon>Tropicimonas</taxon>
    </lineage>
</organism>
<reference evidence="5 6" key="1">
    <citation type="submission" date="2023-09" db="EMBL/GenBank/DDBJ databases">
        <authorList>
            <person name="Rey-Velasco X."/>
        </authorList>
    </citation>
    <scope>NUCLEOTIDE SEQUENCE [LARGE SCALE GENOMIC DNA]</scope>
    <source>
        <strain evidence="5 6">F158</strain>
    </source>
</reference>
<sequence>MTFRTTLAGASLGLLAALPGAAQQSENAVRFAYGQTLESPDPYFTTLRLGVILGRNVWDTLVVRNLETGEFEPLLATEWEWVDDTTLDLTLREGVTFHDGSTFEADDVVYTLSYAADPANRIVSQQVANWIESVEKTGEHSVRITTTGPTPAALEFVSSQLAIMPSDHYTGPGGTTDADLPIGTGPFRYAEYSAGGEIVLERFEDYTATDAKSAASLDRVSIRTIPDQQTQIAELLSGGLDLTMGLPKDQADQLAQMPGVEVQSGETMRIVFMQINTSDDTPNPALQDVRVRRALNHAIDKAAISENLVGEGSNTIDTVCFIDQFGCTDEGATSYPFDPDKARALLEEAGYGDGLTVELYAYRERHISEAVINYLSDVGVNVKLNFMQPAAMRDAMRAREVELAQNAWGSYSIYDLSASTPVYFGGQPDDNALDSELIETLDDAGKSMDTEERKTLYRQALQRIADEALAVPMFTLPVYYAGAEGLSYETYPDEILRFWEFSWSE</sequence>
<dbReference type="Pfam" id="PF00496">
    <property type="entry name" value="SBP_bac_5"/>
    <property type="match status" value="1"/>
</dbReference>
<comment type="caution">
    <text evidence="5">The sequence shown here is derived from an EMBL/GenBank/DDBJ whole genome shotgun (WGS) entry which is preliminary data.</text>
</comment>
<feature type="signal peptide" evidence="3">
    <location>
        <begin position="1"/>
        <end position="22"/>
    </location>
</feature>
<feature type="domain" description="Solute-binding protein family 5" evidence="4">
    <location>
        <begin position="70"/>
        <end position="424"/>
    </location>
</feature>
<proteinExistence type="inferred from homology"/>
<dbReference type="Gene3D" id="3.90.76.10">
    <property type="entry name" value="Dipeptide-binding Protein, Domain 1"/>
    <property type="match status" value="1"/>
</dbReference>
<protein>
    <submittedName>
        <fullName evidence="5">ABC transporter substrate-binding protein</fullName>
    </submittedName>
</protein>